<gene>
    <name evidence="1" type="ORF">Krac_0061</name>
</gene>
<evidence type="ECO:0000313" key="2">
    <source>
        <dbReference type="Proteomes" id="UP000004508"/>
    </source>
</evidence>
<organism evidence="1 2">
    <name type="scientific">Ktedonobacter racemifer DSM 44963</name>
    <dbReference type="NCBI Taxonomy" id="485913"/>
    <lineage>
        <taxon>Bacteria</taxon>
        <taxon>Bacillati</taxon>
        <taxon>Chloroflexota</taxon>
        <taxon>Ktedonobacteria</taxon>
        <taxon>Ktedonobacterales</taxon>
        <taxon>Ktedonobacteraceae</taxon>
        <taxon>Ktedonobacter</taxon>
    </lineage>
</organism>
<reference evidence="1 2" key="1">
    <citation type="journal article" date="2011" name="Stand. Genomic Sci.">
        <title>Non-contiguous finished genome sequence and contextual data of the filamentous soil bacterium Ktedonobacter racemifer type strain (SOSP1-21).</title>
        <authorList>
            <person name="Chang Y.J."/>
            <person name="Land M."/>
            <person name="Hauser L."/>
            <person name="Chertkov O."/>
            <person name="Del Rio T.G."/>
            <person name="Nolan M."/>
            <person name="Copeland A."/>
            <person name="Tice H."/>
            <person name="Cheng J.F."/>
            <person name="Lucas S."/>
            <person name="Han C."/>
            <person name="Goodwin L."/>
            <person name="Pitluck S."/>
            <person name="Ivanova N."/>
            <person name="Ovchinikova G."/>
            <person name="Pati A."/>
            <person name="Chen A."/>
            <person name="Palaniappan K."/>
            <person name="Mavromatis K."/>
            <person name="Liolios K."/>
            <person name="Brettin T."/>
            <person name="Fiebig A."/>
            <person name="Rohde M."/>
            <person name="Abt B."/>
            <person name="Goker M."/>
            <person name="Detter J.C."/>
            <person name="Woyke T."/>
            <person name="Bristow J."/>
            <person name="Eisen J.A."/>
            <person name="Markowitz V."/>
            <person name="Hugenholtz P."/>
            <person name="Kyrpides N.C."/>
            <person name="Klenk H.P."/>
            <person name="Lapidus A."/>
        </authorList>
    </citation>
    <scope>NUCLEOTIDE SEQUENCE [LARGE SCALE GENOMIC DNA]</scope>
    <source>
        <strain evidence="2">DSM 44963</strain>
    </source>
</reference>
<name>D6U8Z6_KTERA</name>
<proteinExistence type="predicted"/>
<keyword evidence="2" id="KW-1185">Reference proteome</keyword>
<evidence type="ECO:0000313" key="1">
    <source>
        <dbReference type="EMBL" id="EFH79551.1"/>
    </source>
</evidence>
<dbReference type="Proteomes" id="UP000004508">
    <property type="component" value="Unassembled WGS sequence"/>
</dbReference>
<dbReference type="AlphaFoldDB" id="D6U8Z6"/>
<comment type="caution">
    <text evidence="1">The sequence shown here is derived from an EMBL/GenBank/DDBJ whole genome shotgun (WGS) entry which is preliminary data.</text>
</comment>
<dbReference type="EMBL" id="ADVG01000008">
    <property type="protein sequence ID" value="EFH79551.1"/>
    <property type="molecule type" value="Genomic_DNA"/>
</dbReference>
<sequence length="111" mass="12130">MRSGFISLETLQGINQQALAALLSARLEREHQARQAGQVTPLLDRVEAVSLVDANAAAFIAECDALGIESQADTEQRASSASYRQFLESVVDDAEYTAYIEHRRAPSASEY</sequence>
<dbReference type="STRING" id="485913.Krac_0061"/>
<dbReference type="InParanoid" id="D6U8Z6"/>
<dbReference type="RefSeq" id="WP_007923726.1">
    <property type="nucleotide sequence ID" value="NZ_ADVG01000008.1"/>
</dbReference>
<protein>
    <submittedName>
        <fullName evidence="1">Uncharacterized protein</fullName>
    </submittedName>
</protein>
<accession>D6U8Z6</accession>